<evidence type="ECO:0000259" key="7">
    <source>
        <dbReference type="SMART" id="SM00494"/>
    </source>
</evidence>
<keyword evidence="9" id="KW-1185">Reference proteome</keyword>
<comment type="caution">
    <text evidence="8">The sequence shown here is derived from an EMBL/GenBank/DDBJ whole genome shotgun (WGS) entry which is preliminary data.</text>
</comment>
<evidence type="ECO:0000256" key="5">
    <source>
        <dbReference type="ARBA" id="ARBA00023180"/>
    </source>
</evidence>
<dbReference type="InterPro" id="IPR036508">
    <property type="entry name" value="Chitin-bd_dom_sf"/>
</dbReference>
<evidence type="ECO:0000256" key="3">
    <source>
        <dbReference type="ARBA" id="ARBA00022737"/>
    </source>
</evidence>
<dbReference type="Proteomes" id="UP000198287">
    <property type="component" value="Unassembled WGS sequence"/>
</dbReference>
<feature type="domain" description="Chitin-binding type-2" evidence="7">
    <location>
        <begin position="187"/>
        <end position="239"/>
    </location>
</feature>
<sequence>MTSSSHSDASSKSEVSEESSSMSESETKVSSSSSFSSFETFVETVSFDITTTEYTSSDFSEDTTLEQMEVGSLIAPGQTIVMGIIVKPDLSTLPVQGCMAEGCYPLLSMGMYVECVPMAGSGFRSIYRSCPIGYIFEVTAGACIHTGAKNVLRSDLGFRLGPGPNQPLTIPGEQPFIELSQFPEFSTQCAVAGINSFGLDDRFFVRCPNAGVLGELQRCPYGYFFSASRMNCLSWHEIRKTLPTILPPTQGTRVSSASPMFILPECTAPGTFPYPDYRFYYTCKSVEGSGLYFSQNLWQCPHGLFYNSMYRTCAKASTFAGHQPAYSWGGVTTHWSLAQKMDLKSGIAVLVASVPYHVPVSNKEGKFPLVDIKYYYTTSRLPNGRFSTKLFVCHSGFFFSTKRGHCLPSFLHEYVIAGSSYKLGVNLGLQLNIELSGASFISGAGIGIHNHKLAKLSVGNSNIVNDPKDVFGSPISPDILAFDLAPCLSAGYHSLPDYRYYYTCFGKTRYGRDKGDDSKENSIEDSHKNAPPADENEEDEYSRTVYQCPESLYYSEKYGFCVAPYLHHFIGIGHEERYLWGGHRIHQNLHVNSLGMEWTETALPWIIPQCDKDGKFGIRDPRYYYSCTGVIKKVFLCPTNSYFNQKTGTCTPIAQCNCWYQVGYVSDPYPISGFGNMNIQIHLDRAYLLLLRRITQTGIQRATMMGRRDGKDLTLIKRLICFWREMEKMRTLRYPNTQPQPQMISPIGIGNENHPHAPDPRKNPGITRNFG</sequence>
<keyword evidence="5" id="KW-0325">Glycoprotein</keyword>
<dbReference type="GO" id="GO:0008061">
    <property type="term" value="F:chitin binding"/>
    <property type="evidence" value="ECO:0007669"/>
    <property type="project" value="UniProtKB-KW"/>
</dbReference>
<feature type="compositionally biased region" description="Basic and acidic residues" evidence="6">
    <location>
        <begin position="515"/>
        <end position="528"/>
    </location>
</feature>
<dbReference type="EMBL" id="LNIX01000007">
    <property type="protein sequence ID" value="OXA51519.1"/>
    <property type="molecule type" value="Genomic_DNA"/>
</dbReference>
<dbReference type="SUPFAM" id="SSF57625">
    <property type="entry name" value="Invertebrate chitin-binding proteins"/>
    <property type="match status" value="2"/>
</dbReference>
<feature type="domain" description="Chitin-binding type-2" evidence="7">
    <location>
        <begin position="608"/>
        <end position="658"/>
    </location>
</feature>
<dbReference type="SMART" id="SM00494">
    <property type="entry name" value="ChtBD2"/>
    <property type="match status" value="3"/>
</dbReference>
<evidence type="ECO:0000313" key="8">
    <source>
        <dbReference type="EMBL" id="OXA51519.1"/>
    </source>
</evidence>
<evidence type="ECO:0000256" key="4">
    <source>
        <dbReference type="ARBA" id="ARBA00023157"/>
    </source>
</evidence>
<keyword evidence="3" id="KW-0677">Repeat</keyword>
<dbReference type="PANTHER" id="PTHR23301:SF0">
    <property type="entry name" value="CHITIN-BINDING TYPE-2 DOMAIN-CONTAINING PROTEIN-RELATED"/>
    <property type="match status" value="1"/>
</dbReference>
<feature type="domain" description="Chitin-binding type-2" evidence="7">
    <location>
        <begin position="96"/>
        <end position="150"/>
    </location>
</feature>
<protein>
    <recommendedName>
        <fullName evidence="7">Chitin-binding type-2 domain-containing protein</fullName>
    </recommendedName>
</protein>
<feature type="region of interest" description="Disordered" evidence="6">
    <location>
        <begin position="1"/>
        <end position="33"/>
    </location>
</feature>
<evidence type="ECO:0000256" key="1">
    <source>
        <dbReference type="ARBA" id="ARBA00022669"/>
    </source>
</evidence>
<evidence type="ECO:0000256" key="2">
    <source>
        <dbReference type="ARBA" id="ARBA00022729"/>
    </source>
</evidence>
<feature type="region of interest" description="Disordered" evidence="6">
    <location>
        <begin position="751"/>
        <end position="771"/>
    </location>
</feature>
<accession>A0A226E262</accession>
<reference evidence="8 9" key="1">
    <citation type="submission" date="2015-12" db="EMBL/GenBank/DDBJ databases">
        <title>The genome of Folsomia candida.</title>
        <authorList>
            <person name="Faddeeva A."/>
            <person name="Derks M.F."/>
            <person name="Anvar Y."/>
            <person name="Smit S."/>
            <person name="Van Straalen N."/>
            <person name="Roelofs D."/>
        </authorList>
    </citation>
    <scope>NUCLEOTIDE SEQUENCE [LARGE SCALE GENOMIC DNA]</scope>
    <source>
        <strain evidence="8 9">VU population</strain>
        <tissue evidence="8">Whole body</tissue>
    </source>
</reference>
<dbReference type="InterPro" id="IPR051940">
    <property type="entry name" value="Chitin_bind-dev_reg"/>
</dbReference>
<evidence type="ECO:0000313" key="9">
    <source>
        <dbReference type="Proteomes" id="UP000198287"/>
    </source>
</evidence>
<proteinExistence type="predicted"/>
<gene>
    <name evidence="8" type="ORF">Fcan01_13111</name>
</gene>
<dbReference type="OrthoDB" id="10601470at2759"/>
<keyword evidence="4" id="KW-1015">Disulfide bond</keyword>
<feature type="compositionally biased region" description="Low complexity" evidence="6">
    <location>
        <begin position="16"/>
        <end position="33"/>
    </location>
</feature>
<evidence type="ECO:0000256" key="6">
    <source>
        <dbReference type="SAM" id="MobiDB-lite"/>
    </source>
</evidence>
<feature type="region of interest" description="Disordered" evidence="6">
    <location>
        <begin position="515"/>
        <end position="541"/>
    </location>
</feature>
<name>A0A226E262_FOLCA</name>
<dbReference type="InterPro" id="IPR002557">
    <property type="entry name" value="Chitin-bd_dom"/>
</dbReference>
<organism evidence="8 9">
    <name type="scientific">Folsomia candida</name>
    <name type="common">Springtail</name>
    <dbReference type="NCBI Taxonomy" id="158441"/>
    <lineage>
        <taxon>Eukaryota</taxon>
        <taxon>Metazoa</taxon>
        <taxon>Ecdysozoa</taxon>
        <taxon>Arthropoda</taxon>
        <taxon>Hexapoda</taxon>
        <taxon>Collembola</taxon>
        <taxon>Entomobryomorpha</taxon>
        <taxon>Isotomoidea</taxon>
        <taxon>Isotomidae</taxon>
        <taxon>Proisotominae</taxon>
        <taxon>Folsomia</taxon>
    </lineage>
</organism>
<dbReference type="PANTHER" id="PTHR23301">
    <property type="entry name" value="CHITIN BINDING PERITROPHIN-A"/>
    <property type="match status" value="1"/>
</dbReference>
<keyword evidence="1" id="KW-0147">Chitin-binding</keyword>
<dbReference type="AlphaFoldDB" id="A0A226E262"/>
<dbReference type="GO" id="GO:0005576">
    <property type="term" value="C:extracellular region"/>
    <property type="evidence" value="ECO:0007669"/>
    <property type="project" value="InterPro"/>
</dbReference>
<keyword evidence="2" id="KW-0732">Signal</keyword>
<feature type="compositionally biased region" description="Basic and acidic residues" evidence="6">
    <location>
        <begin position="753"/>
        <end position="762"/>
    </location>
</feature>